<organism evidence="3 4">
    <name type="scientific">Tritrichomonas musculus</name>
    <dbReference type="NCBI Taxonomy" id="1915356"/>
    <lineage>
        <taxon>Eukaryota</taxon>
        <taxon>Metamonada</taxon>
        <taxon>Parabasalia</taxon>
        <taxon>Tritrichomonadida</taxon>
        <taxon>Tritrichomonadidae</taxon>
        <taxon>Tritrichomonas</taxon>
    </lineage>
</organism>
<name>A0ABR2L8S9_9EUKA</name>
<keyword evidence="2" id="KW-1133">Transmembrane helix</keyword>
<evidence type="ECO:0000313" key="3">
    <source>
        <dbReference type="EMBL" id="KAK8899767.1"/>
    </source>
</evidence>
<evidence type="ECO:0000256" key="2">
    <source>
        <dbReference type="SAM" id="Phobius"/>
    </source>
</evidence>
<reference evidence="3 4" key="1">
    <citation type="submission" date="2024-04" db="EMBL/GenBank/DDBJ databases">
        <title>Tritrichomonas musculus Genome.</title>
        <authorList>
            <person name="Alves-Ferreira E."/>
            <person name="Grigg M."/>
            <person name="Lorenzi H."/>
            <person name="Galac M."/>
        </authorList>
    </citation>
    <scope>NUCLEOTIDE SEQUENCE [LARGE SCALE GENOMIC DNA]</scope>
    <source>
        <strain evidence="3 4">EAF2021</strain>
    </source>
</reference>
<protein>
    <submittedName>
        <fullName evidence="3">Uncharacterized protein</fullName>
    </submittedName>
</protein>
<dbReference type="Proteomes" id="UP001470230">
    <property type="component" value="Unassembled WGS sequence"/>
</dbReference>
<keyword evidence="2" id="KW-0812">Transmembrane</keyword>
<comment type="caution">
    <text evidence="3">The sequence shown here is derived from an EMBL/GenBank/DDBJ whole genome shotgun (WGS) entry which is preliminary data.</text>
</comment>
<feature type="compositionally biased region" description="Polar residues" evidence="1">
    <location>
        <begin position="1"/>
        <end position="15"/>
    </location>
</feature>
<feature type="region of interest" description="Disordered" evidence="1">
    <location>
        <begin position="1"/>
        <end position="31"/>
    </location>
</feature>
<proteinExistence type="predicted"/>
<accession>A0ABR2L8S9</accession>
<keyword evidence="2" id="KW-0472">Membrane</keyword>
<evidence type="ECO:0000256" key="1">
    <source>
        <dbReference type="SAM" id="MobiDB-lite"/>
    </source>
</evidence>
<sequence length="394" mass="44468">MSNPFQALSGPNSNKNIEDAKIVDTSSNESYSEADGSYLDEIRNKHFSSLIELAETIESLISICPEDILNFRRDFDNFKKLSVLEYEESLKKRLACFEDKEDPEIIIDIKMKISEFDTIELAPLLESICKALFQPEPKGHGGLFLIGIVVSQRPDLITPKFLSFPHETMIKIAPVVCWIVGHAVSSPTIAHLDPLLSQQLLEIFLPELTNKDKSSNAVAVCAAHLIANAFRQQNIYRASASHFAKLLTLTHSKINSNRDHHIMEVFKNIVPKIDVIDMKDFAPQMMKMFPEAPKFACDLFIYNSTIENGGNASFVDGWIEAHSTYKKASMTYLSYVLGSLPESVVNKFPMEDLIQGDDLSKMAAMKVQLTNSSFRFIFILVLIWILHSVWSKEK</sequence>
<dbReference type="EMBL" id="JAPFFF010000001">
    <property type="protein sequence ID" value="KAK8899767.1"/>
    <property type="molecule type" value="Genomic_DNA"/>
</dbReference>
<keyword evidence="4" id="KW-1185">Reference proteome</keyword>
<evidence type="ECO:0000313" key="4">
    <source>
        <dbReference type="Proteomes" id="UP001470230"/>
    </source>
</evidence>
<feature type="transmembrane region" description="Helical" evidence="2">
    <location>
        <begin position="372"/>
        <end position="390"/>
    </location>
</feature>
<gene>
    <name evidence="3" type="ORF">M9Y10_002089</name>
</gene>